<dbReference type="EMBL" id="CAJVCH010146743">
    <property type="protein sequence ID" value="CAG7727303.1"/>
    <property type="molecule type" value="Genomic_DNA"/>
</dbReference>
<dbReference type="Proteomes" id="UP000708208">
    <property type="component" value="Unassembled WGS sequence"/>
</dbReference>
<evidence type="ECO:0000313" key="2">
    <source>
        <dbReference type="Proteomes" id="UP000708208"/>
    </source>
</evidence>
<reference evidence="1" key="1">
    <citation type="submission" date="2021-06" db="EMBL/GenBank/DDBJ databases">
        <authorList>
            <person name="Hodson N. C."/>
            <person name="Mongue J. A."/>
            <person name="Jaron S. K."/>
        </authorList>
    </citation>
    <scope>NUCLEOTIDE SEQUENCE</scope>
</reference>
<keyword evidence="2" id="KW-1185">Reference proteome</keyword>
<feature type="non-terminal residue" evidence="1">
    <location>
        <position position="1"/>
    </location>
</feature>
<sequence>MIPRKKSILDFEKLEIIKFGPKFS</sequence>
<dbReference type="AlphaFoldDB" id="A0A8J2K0G3"/>
<accession>A0A8J2K0G3</accession>
<evidence type="ECO:0000313" key="1">
    <source>
        <dbReference type="EMBL" id="CAG7727303.1"/>
    </source>
</evidence>
<proteinExistence type="predicted"/>
<comment type="caution">
    <text evidence="1">The sequence shown here is derived from an EMBL/GenBank/DDBJ whole genome shotgun (WGS) entry which is preliminary data.</text>
</comment>
<organism evidence="1 2">
    <name type="scientific">Allacma fusca</name>
    <dbReference type="NCBI Taxonomy" id="39272"/>
    <lineage>
        <taxon>Eukaryota</taxon>
        <taxon>Metazoa</taxon>
        <taxon>Ecdysozoa</taxon>
        <taxon>Arthropoda</taxon>
        <taxon>Hexapoda</taxon>
        <taxon>Collembola</taxon>
        <taxon>Symphypleona</taxon>
        <taxon>Sminthuridae</taxon>
        <taxon>Allacma</taxon>
    </lineage>
</organism>
<protein>
    <submittedName>
        <fullName evidence="1">Uncharacterized protein</fullName>
    </submittedName>
</protein>
<name>A0A8J2K0G3_9HEXA</name>
<gene>
    <name evidence="1" type="ORF">AFUS01_LOCUS16153</name>
</gene>